<evidence type="ECO:0000256" key="3">
    <source>
        <dbReference type="ARBA" id="ARBA00022679"/>
    </source>
</evidence>
<evidence type="ECO:0000259" key="10">
    <source>
        <dbReference type="PROSITE" id="PS50011"/>
    </source>
</evidence>
<evidence type="ECO:0000256" key="7">
    <source>
        <dbReference type="PROSITE-ProRule" id="PRU10141"/>
    </source>
</evidence>
<dbReference type="Proteomes" id="UP000274909">
    <property type="component" value="Unassembled WGS sequence"/>
</dbReference>
<dbReference type="PANTHER" id="PTHR43289">
    <property type="entry name" value="MITOGEN-ACTIVATED PROTEIN KINASE KINASE KINASE 20-RELATED"/>
    <property type="match status" value="1"/>
</dbReference>
<feature type="transmembrane region" description="Helical" evidence="9">
    <location>
        <begin position="412"/>
        <end position="435"/>
    </location>
</feature>
<dbReference type="InterPro" id="IPR008271">
    <property type="entry name" value="Ser/Thr_kinase_AS"/>
</dbReference>
<sequence length="544" mass="57046">MTVRRAPTSQPDIPGLTFVRPLGSGGFSDVYLYEQELPRREVAVKVLAAETVDDQARSAFVGEANLMAQLSAHPYIVTIYGAAVAADGRPYFVMEYCAGPSLAEQYKDHRFTVADALRTGVRLSSAVATAHEAGILHRDIKPANVLTNAYGWPALTDFGISAALEPDHAHAGLAAAGAPAPTGEADGGTSPTIGMSIPWSPPEMFADHPQTDVRSDVFSLSATIYTLLAGHTPFEVRGKPNGMIDLIGRIERGSMTPLENVRPDVPRSLLLVLARGMAVDKESRFDSVLEFARALQRVEMELSFSPTTIDVPNLAVPAAGRPEAGDPDATRLRDIRTVDAQGSSSAPSATPTVPPASGDRPPSAPAAGDDGATIVRGIRTPSIPAPATPATSVDEATVQGARRSTVRARRRWIPATIIVVVVLLVGGGVTAGILLGGDETQVVATPSPEGDDPLQVEGVPAPEEGDIAIGDGGTSVTFTWTNPDADEGDRYIWQRTDGVAGDKTPSSEASATIDGISPGDEVCVSVWIVRSGRQSPEPLEMCTS</sequence>
<organism evidence="11 12">
    <name type="scientific">Labedella endophytica</name>
    <dbReference type="NCBI Taxonomy" id="1523160"/>
    <lineage>
        <taxon>Bacteria</taxon>
        <taxon>Bacillati</taxon>
        <taxon>Actinomycetota</taxon>
        <taxon>Actinomycetes</taxon>
        <taxon>Micrococcales</taxon>
        <taxon>Microbacteriaceae</taxon>
        <taxon>Labedella</taxon>
    </lineage>
</organism>
<protein>
    <recommendedName>
        <fullName evidence="1">non-specific serine/threonine protein kinase</fullName>
        <ecNumber evidence="1">2.7.11.1</ecNumber>
    </recommendedName>
</protein>
<evidence type="ECO:0000313" key="11">
    <source>
        <dbReference type="EMBL" id="RUR03610.1"/>
    </source>
</evidence>
<comment type="caution">
    <text evidence="11">The sequence shown here is derived from an EMBL/GenBank/DDBJ whole genome shotgun (WGS) entry which is preliminary data.</text>
</comment>
<evidence type="ECO:0000256" key="9">
    <source>
        <dbReference type="SAM" id="Phobius"/>
    </source>
</evidence>
<dbReference type="SUPFAM" id="SSF56112">
    <property type="entry name" value="Protein kinase-like (PK-like)"/>
    <property type="match status" value="1"/>
</dbReference>
<dbReference type="Pfam" id="PF00069">
    <property type="entry name" value="Pkinase"/>
    <property type="match status" value="1"/>
</dbReference>
<feature type="compositionally biased region" description="Low complexity" evidence="8">
    <location>
        <begin position="343"/>
        <end position="372"/>
    </location>
</feature>
<keyword evidence="6 7" id="KW-0067">ATP-binding</keyword>
<keyword evidence="5 11" id="KW-0418">Kinase</keyword>
<keyword evidence="9" id="KW-0812">Transmembrane</keyword>
<dbReference type="EC" id="2.7.11.1" evidence="1"/>
<dbReference type="EMBL" id="RZGZ01000001">
    <property type="protein sequence ID" value="RUR03610.1"/>
    <property type="molecule type" value="Genomic_DNA"/>
</dbReference>
<dbReference type="Gene3D" id="1.10.510.10">
    <property type="entry name" value="Transferase(Phosphotransferase) domain 1"/>
    <property type="match status" value="1"/>
</dbReference>
<feature type="binding site" evidence="7">
    <location>
        <position position="45"/>
    </location>
    <ligand>
        <name>ATP</name>
        <dbReference type="ChEBI" id="CHEBI:30616"/>
    </ligand>
</feature>
<proteinExistence type="predicted"/>
<evidence type="ECO:0000256" key="4">
    <source>
        <dbReference type="ARBA" id="ARBA00022741"/>
    </source>
</evidence>
<evidence type="ECO:0000256" key="8">
    <source>
        <dbReference type="SAM" id="MobiDB-lite"/>
    </source>
</evidence>
<evidence type="ECO:0000256" key="2">
    <source>
        <dbReference type="ARBA" id="ARBA00022527"/>
    </source>
</evidence>
<evidence type="ECO:0000256" key="5">
    <source>
        <dbReference type="ARBA" id="ARBA00022777"/>
    </source>
</evidence>
<keyword evidence="2 11" id="KW-0723">Serine/threonine-protein kinase</keyword>
<keyword evidence="4 7" id="KW-0547">Nucleotide-binding</keyword>
<evidence type="ECO:0000313" key="12">
    <source>
        <dbReference type="Proteomes" id="UP000274909"/>
    </source>
</evidence>
<dbReference type="GO" id="GO:0005524">
    <property type="term" value="F:ATP binding"/>
    <property type="evidence" value="ECO:0007669"/>
    <property type="project" value="UniProtKB-UniRule"/>
</dbReference>
<keyword evidence="9" id="KW-1133">Transmembrane helix</keyword>
<dbReference type="RefSeq" id="WP_127047176.1">
    <property type="nucleotide sequence ID" value="NZ_RZGZ01000001.1"/>
</dbReference>
<feature type="region of interest" description="Disordered" evidence="8">
    <location>
        <begin position="174"/>
        <end position="194"/>
    </location>
</feature>
<dbReference type="CDD" id="cd14014">
    <property type="entry name" value="STKc_PknB_like"/>
    <property type="match status" value="1"/>
</dbReference>
<dbReference type="PROSITE" id="PS00107">
    <property type="entry name" value="PROTEIN_KINASE_ATP"/>
    <property type="match status" value="1"/>
</dbReference>
<keyword evidence="9" id="KW-0472">Membrane</keyword>
<dbReference type="AlphaFoldDB" id="A0A3S0VDI0"/>
<keyword evidence="3" id="KW-0808">Transferase</keyword>
<dbReference type="InterPro" id="IPR011009">
    <property type="entry name" value="Kinase-like_dom_sf"/>
</dbReference>
<dbReference type="GO" id="GO:0004674">
    <property type="term" value="F:protein serine/threonine kinase activity"/>
    <property type="evidence" value="ECO:0007669"/>
    <property type="project" value="UniProtKB-KW"/>
</dbReference>
<gene>
    <name evidence="11" type="ORF">ELQ94_03520</name>
</gene>
<dbReference type="InterPro" id="IPR017441">
    <property type="entry name" value="Protein_kinase_ATP_BS"/>
</dbReference>
<accession>A0A3S0VDI0</accession>
<dbReference type="PANTHER" id="PTHR43289:SF6">
    <property type="entry name" value="SERINE_THREONINE-PROTEIN KINASE NEKL-3"/>
    <property type="match status" value="1"/>
</dbReference>
<feature type="compositionally biased region" description="Low complexity" evidence="8">
    <location>
        <begin position="174"/>
        <end position="189"/>
    </location>
</feature>
<dbReference type="PROSITE" id="PS50011">
    <property type="entry name" value="PROTEIN_KINASE_DOM"/>
    <property type="match status" value="1"/>
</dbReference>
<feature type="region of interest" description="Disordered" evidence="8">
    <location>
        <begin position="338"/>
        <end position="372"/>
    </location>
</feature>
<dbReference type="SMART" id="SM00220">
    <property type="entry name" value="S_TKc"/>
    <property type="match status" value="1"/>
</dbReference>
<dbReference type="OrthoDB" id="9762169at2"/>
<reference evidence="11 12" key="1">
    <citation type="submission" date="2018-12" db="EMBL/GenBank/DDBJ databases">
        <authorList>
            <person name="Li F."/>
        </authorList>
    </citation>
    <scope>NUCLEOTIDE SEQUENCE [LARGE SCALE GENOMIC DNA]</scope>
    <source>
        <strain evidence="11 12">EGI 6500705</strain>
    </source>
</reference>
<evidence type="ECO:0000256" key="6">
    <source>
        <dbReference type="ARBA" id="ARBA00022840"/>
    </source>
</evidence>
<dbReference type="PROSITE" id="PS00108">
    <property type="entry name" value="PROTEIN_KINASE_ST"/>
    <property type="match status" value="1"/>
</dbReference>
<dbReference type="InterPro" id="IPR000719">
    <property type="entry name" value="Prot_kinase_dom"/>
</dbReference>
<name>A0A3S0VDI0_9MICO</name>
<keyword evidence="12" id="KW-1185">Reference proteome</keyword>
<feature type="domain" description="Protein kinase" evidence="10">
    <location>
        <begin position="16"/>
        <end position="298"/>
    </location>
</feature>
<evidence type="ECO:0000256" key="1">
    <source>
        <dbReference type="ARBA" id="ARBA00012513"/>
    </source>
</evidence>